<dbReference type="EMBL" id="CAMXCT010002745">
    <property type="protein sequence ID" value="CAI4000147.1"/>
    <property type="molecule type" value="Genomic_DNA"/>
</dbReference>
<feature type="region of interest" description="Disordered" evidence="1">
    <location>
        <begin position="1"/>
        <end position="97"/>
    </location>
</feature>
<dbReference type="Proteomes" id="UP001152797">
    <property type="component" value="Unassembled WGS sequence"/>
</dbReference>
<evidence type="ECO:0000313" key="2">
    <source>
        <dbReference type="EMBL" id="CAI4000147.1"/>
    </source>
</evidence>
<gene>
    <name evidence="2" type="ORF">C1SCF055_LOCUS26289</name>
</gene>
<reference evidence="3 4" key="2">
    <citation type="submission" date="2024-05" db="EMBL/GenBank/DDBJ databases">
        <authorList>
            <person name="Chen Y."/>
            <person name="Shah S."/>
            <person name="Dougan E. K."/>
            <person name="Thang M."/>
            <person name="Chan C."/>
        </authorList>
    </citation>
    <scope>NUCLEOTIDE SEQUENCE [LARGE SCALE GENOMIC DNA]</scope>
</reference>
<dbReference type="OrthoDB" id="442621at2759"/>
<evidence type="ECO:0000313" key="3">
    <source>
        <dbReference type="EMBL" id="CAL4787459.1"/>
    </source>
</evidence>
<protein>
    <submittedName>
        <fullName evidence="2">Uncharacterized protein</fullName>
    </submittedName>
</protein>
<dbReference type="EMBL" id="CAMXCT030002745">
    <property type="protein sequence ID" value="CAL4787459.1"/>
    <property type="molecule type" value="Genomic_DNA"/>
</dbReference>
<sequence length="312" mass="31189">MPEERKRGKKHGQNSQAGWKRRQSHSTLEEVPDPAQAQQAGPMPVGAVLSEKTTPKVSEITEVPAPAPAPEEIPVPEPVPDPVEEKPLPAAPASSAAPAAPAAPVVPAAPAAPAAPVELVGTVGKEEPAPPAAEPLAAWVQFQEKARCQLARTRVAVEHAQLKAKTLAQDPHLRYSAVGASAGAAIVGAGGAATGLTTGSLLGAAVGVIPAVFTFGLSIPFCAAVGGGAGLAVGAASGATAGALAGGATGYQAYNHRHEIRASANKTLEQVTTSADFVKARANAATSFLSERATVARARLMGGGTGGTEAHD</sequence>
<name>A0A9P1G7J5_9DINO</name>
<accession>A0A9P1G7J5</accession>
<evidence type="ECO:0000313" key="4">
    <source>
        <dbReference type="Proteomes" id="UP001152797"/>
    </source>
</evidence>
<comment type="caution">
    <text evidence="2">The sequence shown here is derived from an EMBL/GenBank/DDBJ whole genome shotgun (WGS) entry which is preliminary data.</text>
</comment>
<evidence type="ECO:0000256" key="1">
    <source>
        <dbReference type="SAM" id="MobiDB-lite"/>
    </source>
</evidence>
<organism evidence="2">
    <name type="scientific">Cladocopium goreaui</name>
    <dbReference type="NCBI Taxonomy" id="2562237"/>
    <lineage>
        <taxon>Eukaryota</taxon>
        <taxon>Sar</taxon>
        <taxon>Alveolata</taxon>
        <taxon>Dinophyceae</taxon>
        <taxon>Suessiales</taxon>
        <taxon>Symbiodiniaceae</taxon>
        <taxon>Cladocopium</taxon>
    </lineage>
</organism>
<keyword evidence="4" id="KW-1185">Reference proteome</keyword>
<dbReference type="EMBL" id="CAMXCT020002745">
    <property type="protein sequence ID" value="CAL1153522.1"/>
    <property type="molecule type" value="Genomic_DNA"/>
</dbReference>
<dbReference type="AlphaFoldDB" id="A0A9P1G7J5"/>
<proteinExistence type="predicted"/>
<reference evidence="2" key="1">
    <citation type="submission" date="2022-10" db="EMBL/GenBank/DDBJ databases">
        <authorList>
            <person name="Chen Y."/>
            <person name="Dougan E. K."/>
            <person name="Chan C."/>
            <person name="Rhodes N."/>
            <person name="Thang M."/>
        </authorList>
    </citation>
    <scope>NUCLEOTIDE SEQUENCE</scope>
</reference>
<feature type="compositionally biased region" description="Pro residues" evidence="1">
    <location>
        <begin position="65"/>
        <end position="81"/>
    </location>
</feature>